<dbReference type="InterPro" id="IPR016151">
    <property type="entry name" value="DNA_mismatch_repair_MutS_N"/>
</dbReference>
<evidence type="ECO:0000256" key="1">
    <source>
        <dbReference type="ARBA" id="ARBA00034120"/>
    </source>
</evidence>
<dbReference type="RefSeq" id="WP_273704401.1">
    <property type="nucleotide sequence ID" value="NZ_JDST02000022.1"/>
</dbReference>
<gene>
    <name evidence="3" type="primary">ltrA_1</name>
    <name evidence="3" type="ORF">AW06_001334</name>
</gene>
<sequence length="503" mass="59048">MLFSYDNLYRQYLACRRNKRHTANALKFEARQELNLRELQTALEDRSYSPSRSVCFFVRKPKLREVFAADFRDRVVHHVLVEHLESIWEPLFIHDSYACRKGKGVHAGVDRLQTFLRRVTANGTRPAWYLQLDIRNYFMSIDKQVLFDLLAPRIANDDARWLTRLLVFHDCTRDYVLKGDAKTLSRIPAHKTLFGSGPGKGLPIGNLNSQFFANVYLNGLDQFVKHELKCRHYLRYCDDFVLLAESRQQLLDWRERIRGFLRERLRLELNDGRERLRPVSDGVDFLGYIVRGDYRLVRRRVLGNCKERLHHFERRLVKVGQMATRYSFDAEAVDALAATVASYLGHFGKASARRLCRSLWRRFPFLAEYLALDPLTMRTRVRRKRRRDFHRVAQQYRHFREQFPDDVVFMQVGAFCEFYAVRKTDAPAAGLELKTMRPTRRGARMGFPVGQWPSRLQQILRQGRSVVLVVESGEGLQRLRERVPVARWAIHSGQKGLCSDALR</sequence>
<dbReference type="GO" id="GO:0005524">
    <property type="term" value="F:ATP binding"/>
    <property type="evidence" value="ECO:0007669"/>
    <property type="project" value="InterPro"/>
</dbReference>
<dbReference type="SUPFAM" id="SSF55271">
    <property type="entry name" value="DNA repair protein MutS, domain I"/>
    <property type="match status" value="1"/>
</dbReference>
<dbReference type="InterPro" id="IPR051083">
    <property type="entry name" value="GrpII_Intron_Splice-Mob/Def"/>
</dbReference>
<protein>
    <submittedName>
        <fullName evidence="3">Group II intron-encoded protein LtrA</fullName>
    </submittedName>
</protein>
<dbReference type="Pfam" id="PF00078">
    <property type="entry name" value="RVT_1"/>
    <property type="match status" value="1"/>
</dbReference>
<keyword evidence="4" id="KW-1185">Reference proteome</keyword>
<reference evidence="3" key="1">
    <citation type="submission" date="2014-02" db="EMBL/GenBank/DDBJ databases">
        <title>Expanding our view of genomic diversity in Candidatus Accumulibacter clades.</title>
        <authorList>
            <person name="Skennerton C.T."/>
            <person name="Barr J.J."/>
            <person name="Slater F.R."/>
            <person name="Bond P.L."/>
            <person name="Tyson G.W."/>
        </authorList>
    </citation>
    <scope>NUCLEOTIDE SEQUENCE [LARGE SCALE GENOMIC DNA]</scope>
</reference>
<dbReference type="InterPro" id="IPR043502">
    <property type="entry name" value="DNA/RNA_pol_sf"/>
</dbReference>
<dbReference type="InterPro" id="IPR000477">
    <property type="entry name" value="RT_dom"/>
</dbReference>
<name>A0A080MAW7_9PROT</name>
<comment type="caution">
    <text evidence="3">The sequence shown here is derived from an EMBL/GenBank/DDBJ whole genome shotgun (WGS) entry which is preliminary data.</text>
</comment>
<comment type="similarity">
    <text evidence="1">Belongs to the bacterial reverse transcriptase family.</text>
</comment>
<evidence type="ECO:0000313" key="3">
    <source>
        <dbReference type="EMBL" id="KFB77565.1"/>
    </source>
</evidence>
<dbReference type="Proteomes" id="UP000021315">
    <property type="component" value="Unassembled WGS sequence"/>
</dbReference>
<dbReference type="CDD" id="cd01651">
    <property type="entry name" value="RT_G2_intron"/>
    <property type="match status" value="1"/>
</dbReference>
<dbReference type="AlphaFoldDB" id="A0A080MAW7"/>
<dbReference type="SUPFAM" id="SSF56672">
    <property type="entry name" value="DNA/RNA polymerases"/>
    <property type="match status" value="1"/>
</dbReference>
<dbReference type="GO" id="GO:0030983">
    <property type="term" value="F:mismatched DNA binding"/>
    <property type="evidence" value="ECO:0007669"/>
    <property type="project" value="InterPro"/>
</dbReference>
<accession>A0A080MAW7</accession>
<organism evidence="3 4">
    <name type="scientific">Candidatus Accumulibacter cognatus</name>
    <dbReference type="NCBI Taxonomy" id="2954383"/>
    <lineage>
        <taxon>Bacteria</taxon>
        <taxon>Pseudomonadati</taxon>
        <taxon>Pseudomonadota</taxon>
        <taxon>Betaproteobacteria</taxon>
        <taxon>Candidatus Accumulibacter</taxon>
    </lineage>
</organism>
<proteinExistence type="inferred from homology"/>
<dbReference type="PANTHER" id="PTHR34047:SF8">
    <property type="entry name" value="PROTEIN YKFC"/>
    <property type="match status" value="1"/>
</dbReference>
<dbReference type="STRING" id="1453999.AW06_001334"/>
<dbReference type="EMBL" id="JDST02000022">
    <property type="protein sequence ID" value="KFB77565.1"/>
    <property type="molecule type" value="Genomic_DNA"/>
</dbReference>
<evidence type="ECO:0000259" key="2">
    <source>
        <dbReference type="PROSITE" id="PS50878"/>
    </source>
</evidence>
<evidence type="ECO:0000313" key="4">
    <source>
        <dbReference type="Proteomes" id="UP000021315"/>
    </source>
</evidence>
<dbReference type="GO" id="GO:0006298">
    <property type="term" value="P:mismatch repair"/>
    <property type="evidence" value="ECO:0007669"/>
    <property type="project" value="InterPro"/>
</dbReference>
<dbReference type="Gene3D" id="3.40.1170.10">
    <property type="entry name" value="DNA repair protein MutS, domain I"/>
    <property type="match status" value="1"/>
</dbReference>
<feature type="domain" description="Reverse transcriptase" evidence="2">
    <location>
        <begin position="1"/>
        <end position="290"/>
    </location>
</feature>
<dbReference type="PANTHER" id="PTHR34047">
    <property type="entry name" value="NUCLEAR INTRON MATURASE 1, MITOCHONDRIAL-RELATED"/>
    <property type="match status" value="1"/>
</dbReference>
<dbReference type="PROSITE" id="PS50878">
    <property type="entry name" value="RT_POL"/>
    <property type="match status" value="1"/>
</dbReference>